<keyword evidence="2" id="KW-1185">Reference proteome</keyword>
<sequence length="354" mass="38680">MTEAPAQKGSDGDLVRPMMAWMSRATDANELIAKGNAFIGQFPASQGLKVASALAWANPFFVPNVDGATVGALSLSSEQLAHYLMRAKQTARTMAGPKILLACAPKSASTFLQTALTQALGLNSACLFAATFDWASAAVHGSGLVEQEPDELALMRAGLNGRPYVAQHHCRATPYLARLLSTYRLSTIVSHRNIFDTIVSMDDMLIDWRSRPGSSQHGYFTDGMPGDYERRDPADRLLMLAQRHVPWLVQFYLSWRKCARNGEVSPLFVSYEADFLGDKQALAERMANHLGLDADARDRLVAAFEDKSDGRAKRLNRGVAGRGAALPDAVRAQILSTASYYRDEDDLTPLLGRT</sequence>
<proteinExistence type="predicted"/>
<protein>
    <recommendedName>
        <fullName evidence="3">Sulfotransferase family protein</fullName>
    </recommendedName>
</protein>
<name>A0ABT8YIC0_9HYPH</name>
<dbReference type="Proteomes" id="UP001174932">
    <property type="component" value="Unassembled WGS sequence"/>
</dbReference>
<evidence type="ECO:0008006" key="3">
    <source>
        <dbReference type="Google" id="ProtNLM"/>
    </source>
</evidence>
<comment type="caution">
    <text evidence="1">The sequence shown here is derived from an EMBL/GenBank/DDBJ whole genome shotgun (WGS) entry which is preliminary data.</text>
</comment>
<reference evidence="1" key="1">
    <citation type="journal article" date="2015" name="Int. J. Syst. Evol. Microbiol.">
        <title>Rhizobium alvei sp. nov., isolated from a freshwater river.</title>
        <authorList>
            <person name="Sheu S.Y."/>
            <person name="Huang H.W."/>
            <person name="Young C.C."/>
            <person name="Chen W.M."/>
        </authorList>
    </citation>
    <scope>NUCLEOTIDE SEQUENCE</scope>
    <source>
        <strain evidence="1">TNR-22</strain>
    </source>
</reference>
<dbReference type="EMBL" id="JAUOZU010000002">
    <property type="protein sequence ID" value="MDO6963024.1"/>
    <property type="molecule type" value="Genomic_DNA"/>
</dbReference>
<evidence type="ECO:0000313" key="2">
    <source>
        <dbReference type="Proteomes" id="UP001174932"/>
    </source>
</evidence>
<dbReference type="SUPFAM" id="SSF52540">
    <property type="entry name" value="P-loop containing nucleoside triphosphate hydrolases"/>
    <property type="match status" value="1"/>
</dbReference>
<dbReference type="RefSeq" id="WP_304374910.1">
    <property type="nucleotide sequence ID" value="NZ_JAUOZU010000002.1"/>
</dbReference>
<reference evidence="1" key="2">
    <citation type="submission" date="2023-07" db="EMBL/GenBank/DDBJ databases">
        <authorList>
            <person name="Shen H."/>
        </authorList>
    </citation>
    <scope>NUCLEOTIDE SEQUENCE</scope>
    <source>
        <strain evidence="1">TNR-22</strain>
    </source>
</reference>
<dbReference type="Gene3D" id="3.40.50.300">
    <property type="entry name" value="P-loop containing nucleotide triphosphate hydrolases"/>
    <property type="match status" value="1"/>
</dbReference>
<organism evidence="1 2">
    <name type="scientific">Rhizobium alvei</name>
    <dbReference type="NCBI Taxonomy" id="1132659"/>
    <lineage>
        <taxon>Bacteria</taxon>
        <taxon>Pseudomonadati</taxon>
        <taxon>Pseudomonadota</taxon>
        <taxon>Alphaproteobacteria</taxon>
        <taxon>Hyphomicrobiales</taxon>
        <taxon>Rhizobiaceae</taxon>
        <taxon>Rhizobium/Agrobacterium group</taxon>
        <taxon>Rhizobium</taxon>
    </lineage>
</organism>
<gene>
    <name evidence="1" type="ORF">Q4481_03585</name>
</gene>
<evidence type="ECO:0000313" key="1">
    <source>
        <dbReference type="EMBL" id="MDO6963024.1"/>
    </source>
</evidence>
<dbReference type="InterPro" id="IPR027417">
    <property type="entry name" value="P-loop_NTPase"/>
</dbReference>
<accession>A0ABT8YIC0</accession>